<protein>
    <submittedName>
        <fullName evidence="1">Uncharacterized protein</fullName>
    </submittedName>
</protein>
<evidence type="ECO:0000313" key="1">
    <source>
        <dbReference type="EMBL" id="VAW41633.1"/>
    </source>
</evidence>
<reference evidence="1" key="1">
    <citation type="submission" date="2018-06" db="EMBL/GenBank/DDBJ databases">
        <authorList>
            <person name="Zhirakovskaya E."/>
        </authorList>
    </citation>
    <scope>NUCLEOTIDE SEQUENCE</scope>
</reference>
<dbReference type="EMBL" id="UOEW01000317">
    <property type="protein sequence ID" value="VAW41633.1"/>
    <property type="molecule type" value="Genomic_DNA"/>
</dbReference>
<sequence length="36" mass="4177">KVTRVHDKHAIQWSKQPTQLLAITAVPWLLVQEIID</sequence>
<gene>
    <name evidence="1" type="ORF">MNBD_GAMMA01-1905</name>
</gene>
<accession>A0A3B0VMY5</accession>
<proteinExistence type="predicted"/>
<dbReference type="AlphaFoldDB" id="A0A3B0VMY5"/>
<name>A0A3B0VMY5_9ZZZZ</name>
<feature type="non-terminal residue" evidence="1">
    <location>
        <position position="1"/>
    </location>
</feature>
<organism evidence="1">
    <name type="scientific">hydrothermal vent metagenome</name>
    <dbReference type="NCBI Taxonomy" id="652676"/>
    <lineage>
        <taxon>unclassified sequences</taxon>
        <taxon>metagenomes</taxon>
        <taxon>ecological metagenomes</taxon>
    </lineage>
</organism>